<dbReference type="Proteomes" id="UP001501265">
    <property type="component" value="Unassembled WGS sequence"/>
</dbReference>
<evidence type="ECO:0000313" key="2">
    <source>
        <dbReference type="EMBL" id="GAA4803196.1"/>
    </source>
</evidence>
<evidence type="ECO:0000313" key="3">
    <source>
        <dbReference type="Proteomes" id="UP001501265"/>
    </source>
</evidence>
<proteinExistence type="predicted"/>
<reference evidence="3" key="1">
    <citation type="journal article" date="2019" name="Int. J. Syst. Evol. Microbiol.">
        <title>The Global Catalogue of Microorganisms (GCM) 10K type strain sequencing project: providing services to taxonomists for standard genome sequencing and annotation.</title>
        <authorList>
            <consortium name="The Broad Institute Genomics Platform"/>
            <consortium name="The Broad Institute Genome Sequencing Center for Infectious Disease"/>
            <person name="Wu L."/>
            <person name="Ma J."/>
        </authorList>
    </citation>
    <scope>NUCLEOTIDE SEQUENCE [LARGE SCALE GENOMIC DNA]</scope>
    <source>
        <strain evidence="3">JCM 18081</strain>
    </source>
</reference>
<organism evidence="2 3">
    <name type="scientific">Streptomyces ziwulingensis</name>
    <dbReference type="NCBI Taxonomy" id="1045501"/>
    <lineage>
        <taxon>Bacteria</taxon>
        <taxon>Bacillati</taxon>
        <taxon>Actinomycetota</taxon>
        <taxon>Actinomycetes</taxon>
        <taxon>Kitasatosporales</taxon>
        <taxon>Streptomycetaceae</taxon>
        <taxon>Streptomyces</taxon>
    </lineage>
</organism>
<accession>A0ABP9C0J5</accession>
<evidence type="ECO:0000256" key="1">
    <source>
        <dbReference type="SAM" id="SignalP"/>
    </source>
</evidence>
<feature type="chain" id="PRO_5045399271" evidence="1">
    <location>
        <begin position="27"/>
        <end position="136"/>
    </location>
</feature>
<dbReference type="EMBL" id="BAABIG010000033">
    <property type="protein sequence ID" value="GAA4803196.1"/>
    <property type="molecule type" value="Genomic_DNA"/>
</dbReference>
<comment type="caution">
    <text evidence="2">The sequence shown here is derived from an EMBL/GenBank/DDBJ whole genome shotgun (WGS) entry which is preliminary data.</text>
</comment>
<sequence>MRFKQVGATLAGAAAVTVLAAGPALAATTTFAVSSGGGTHSASGSFTWLNRSVQVQGGVKNIGGAGTQVLFDAWAGSTPVESQSRPTGGKLAVNETISYNFTLDGSAYSGGITEIDVWLYNAHADLWSGPTTYFRP</sequence>
<gene>
    <name evidence="2" type="ORF">GCM10023220_35480</name>
</gene>
<dbReference type="RefSeq" id="WP_345620700.1">
    <property type="nucleotide sequence ID" value="NZ_BAABIG010000033.1"/>
</dbReference>
<name>A0ABP9C0J5_9ACTN</name>
<feature type="signal peptide" evidence="1">
    <location>
        <begin position="1"/>
        <end position="26"/>
    </location>
</feature>
<keyword evidence="1" id="KW-0732">Signal</keyword>
<protein>
    <submittedName>
        <fullName evidence="2">Uncharacterized protein</fullName>
    </submittedName>
</protein>
<keyword evidence="3" id="KW-1185">Reference proteome</keyword>